<reference evidence="2 3" key="1">
    <citation type="submission" date="2021-06" db="EMBL/GenBank/DDBJ databases">
        <title>Caerostris darwini draft genome.</title>
        <authorList>
            <person name="Kono N."/>
            <person name="Arakawa K."/>
        </authorList>
    </citation>
    <scope>NUCLEOTIDE SEQUENCE [LARGE SCALE GENOMIC DNA]</scope>
</reference>
<dbReference type="AlphaFoldDB" id="A0AAV4TS42"/>
<feature type="region of interest" description="Disordered" evidence="1">
    <location>
        <begin position="65"/>
        <end position="97"/>
    </location>
</feature>
<comment type="caution">
    <text evidence="2">The sequence shown here is derived from an EMBL/GenBank/DDBJ whole genome shotgun (WGS) entry which is preliminary data.</text>
</comment>
<accession>A0AAV4TS42</accession>
<protein>
    <submittedName>
        <fullName evidence="2">Uncharacterized protein</fullName>
    </submittedName>
</protein>
<evidence type="ECO:0000256" key="1">
    <source>
        <dbReference type="SAM" id="MobiDB-lite"/>
    </source>
</evidence>
<name>A0AAV4TS42_9ARAC</name>
<dbReference type="Proteomes" id="UP001054837">
    <property type="component" value="Unassembled WGS sequence"/>
</dbReference>
<dbReference type="EMBL" id="BPLQ01010098">
    <property type="protein sequence ID" value="GIY48306.1"/>
    <property type="molecule type" value="Genomic_DNA"/>
</dbReference>
<feature type="compositionally biased region" description="Basic and acidic residues" evidence="1">
    <location>
        <begin position="65"/>
        <end position="85"/>
    </location>
</feature>
<sequence>MEEATLWHKMKQFLDSRCTNIFENTVVLWSLLRWCFNRQKDVVESGLVKALQLEAHVMVKVKEQRTAEMQSDGEKQKEPEREAKGTSRSKWKKKKKM</sequence>
<keyword evidence="3" id="KW-1185">Reference proteome</keyword>
<feature type="compositionally biased region" description="Basic residues" evidence="1">
    <location>
        <begin position="87"/>
        <end position="97"/>
    </location>
</feature>
<proteinExistence type="predicted"/>
<evidence type="ECO:0000313" key="2">
    <source>
        <dbReference type="EMBL" id="GIY48306.1"/>
    </source>
</evidence>
<evidence type="ECO:0000313" key="3">
    <source>
        <dbReference type="Proteomes" id="UP001054837"/>
    </source>
</evidence>
<organism evidence="2 3">
    <name type="scientific">Caerostris darwini</name>
    <dbReference type="NCBI Taxonomy" id="1538125"/>
    <lineage>
        <taxon>Eukaryota</taxon>
        <taxon>Metazoa</taxon>
        <taxon>Ecdysozoa</taxon>
        <taxon>Arthropoda</taxon>
        <taxon>Chelicerata</taxon>
        <taxon>Arachnida</taxon>
        <taxon>Araneae</taxon>
        <taxon>Araneomorphae</taxon>
        <taxon>Entelegynae</taxon>
        <taxon>Araneoidea</taxon>
        <taxon>Araneidae</taxon>
        <taxon>Caerostris</taxon>
    </lineage>
</organism>
<gene>
    <name evidence="2" type="ORF">CDAR_37331</name>
</gene>